<feature type="compositionally biased region" description="Pro residues" evidence="5">
    <location>
        <begin position="201"/>
        <end position="210"/>
    </location>
</feature>
<evidence type="ECO:0000259" key="6">
    <source>
        <dbReference type="Pfam" id="PF02234"/>
    </source>
</evidence>
<sequence>MGDCMRNCKRSAEAAEMEASSTSFSLSKRRKTVGSRELQELELTSPDIELGTTRILSNSLNKPIYLATSSGSCGVLAGDMCSGLFSGDSSASRCSSNESCDILKDSLRFVDLEAKSFETEISTCTNVNKFRLIFTNSFINYYYRFYSLKIKRDKNELFPFNSPFFFIISPSHFLFFSRETPPLSEHCGDSDEMQSPEKKPPPSTTKPPKIPSQAEIDEFFSVAEKYEQKRFAEKYNYDIVKDVPLDGRYQWLRLKP</sequence>
<dbReference type="InterPro" id="IPR044275">
    <property type="entry name" value="KRP"/>
</dbReference>
<dbReference type="GO" id="GO:0051726">
    <property type="term" value="P:regulation of cell cycle"/>
    <property type="evidence" value="ECO:0007669"/>
    <property type="project" value="InterPro"/>
</dbReference>
<comment type="subcellular location">
    <subcellularLocation>
        <location evidence="1">Nucleus</location>
        <location evidence="1">Nucleoplasm</location>
    </subcellularLocation>
</comment>
<evidence type="ECO:0000313" key="7">
    <source>
        <dbReference type="EMBL" id="KJB79231.1"/>
    </source>
</evidence>
<evidence type="ECO:0000256" key="4">
    <source>
        <dbReference type="ARBA" id="ARBA00023306"/>
    </source>
</evidence>
<protein>
    <recommendedName>
        <fullName evidence="6">Cyclin-dependent kinase inhibitor domain-containing protein</fullName>
    </recommendedName>
</protein>
<evidence type="ECO:0000313" key="8">
    <source>
        <dbReference type="Proteomes" id="UP000032304"/>
    </source>
</evidence>
<dbReference type="PIRSF" id="PIRSF017811">
    <property type="entry name" value="CDK_inhib_pln"/>
    <property type="match status" value="1"/>
</dbReference>
<proteinExistence type="inferred from homology"/>
<keyword evidence="3" id="KW-0649">Protein kinase inhibitor</keyword>
<dbReference type="GO" id="GO:0005654">
    <property type="term" value="C:nucleoplasm"/>
    <property type="evidence" value="ECO:0007669"/>
    <property type="project" value="UniProtKB-SubCell"/>
</dbReference>
<organism evidence="7 8">
    <name type="scientific">Gossypium raimondii</name>
    <name type="common">Peruvian cotton</name>
    <name type="synonym">Gossypium klotzschianum subsp. raimondii</name>
    <dbReference type="NCBI Taxonomy" id="29730"/>
    <lineage>
        <taxon>Eukaryota</taxon>
        <taxon>Viridiplantae</taxon>
        <taxon>Streptophyta</taxon>
        <taxon>Embryophyta</taxon>
        <taxon>Tracheophyta</taxon>
        <taxon>Spermatophyta</taxon>
        <taxon>Magnoliopsida</taxon>
        <taxon>eudicotyledons</taxon>
        <taxon>Gunneridae</taxon>
        <taxon>Pentapetalae</taxon>
        <taxon>rosids</taxon>
        <taxon>malvids</taxon>
        <taxon>Malvales</taxon>
        <taxon>Malvaceae</taxon>
        <taxon>Malvoideae</taxon>
        <taxon>Gossypium</taxon>
    </lineage>
</organism>
<reference evidence="7 8" key="1">
    <citation type="journal article" date="2012" name="Nature">
        <title>Repeated polyploidization of Gossypium genomes and the evolution of spinnable cotton fibres.</title>
        <authorList>
            <person name="Paterson A.H."/>
            <person name="Wendel J.F."/>
            <person name="Gundlach H."/>
            <person name="Guo H."/>
            <person name="Jenkins J."/>
            <person name="Jin D."/>
            <person name="Llewellyn D."/>
            <person name="Showmaker K.C."/>
            <person name="Shu S."/>
            <person name="Udall J."/>
            <person name="Yoo M.J."/>
            <person name="Byers R."/>
            <person name="Chen W."/>
            <person name="Doron-Faigenboim A."/>
            <person name="Duke M.V."/>
            <person name="Gong L."/>
            <person name="Grimwood J."/>
            <person name="Grover C."/>
            <person name="Grupp K."/>
            <person name="Hu G."/>
            <person name="Lee T.H."/>
            <person name="Li J."/>
            <person name="Lin L."/>
            <person name="Liu T."/>
            <person name="Marler B.S."/>
            <person name="Page J.T."/>
            <person name="Roberts A.W."/>
            <person name="Romanel E."/>
            <person name="Sanders W.S."/>
            <person name="Szadkowski E."/>
            <person name="Tan X."/>
            <person name="Tang H."/>
            <person name="Xu C."/>
            <person name="Wang J."/>
            <person name="Wang Z."/>
            <person name="Zhang D."/>
            <person name="Zhang L."/>
            <person name="Ashrafi H."/>
            <person name="Bedon F."/>
            <person name="Bowers J.E."/>
            <person name="Brubaker C.L."/>
            <person name="Chee P.W."/>
            <person name="Das S."/>
            <person name="Gingle A.R."/>
            <person name="Haigler C.H."/>
            <person name="Harker D."/>
            <person name="Hoffmann L.V."/>
            <person name="Hovav R."/>
            <person name="Jones D.C."/>
            <person name="Lemke C."/>
            <person name="Mansoor S."/>
            <person name="ur Rahman M."/>
            <person name="Rainville L.N."/>
            <person name="Rambani A."/>
            <person name="Reddy U.K."/>
            <person name="Rong J.K."/>
            <person name="Saranga Y."/>
            <person name="Scheffler B.E."/>
            <person name="Scheffler J.A."/>
            <person name="Stelly D.M."/>
            <person name="Triplett B.A."/>
            <person name="Van Deynze A."/>
            <person name="Vaslin M.F."/>
            <person name="Waghmare V.N."/>
            <person name="Walford S.A."/>
            <person name="Wright R.J."/>
            <person name="Zaki E.A."/>
            <person name="Zhang T."/>
            <person name="Dennis E.S."/>
            <person name="Mayer K.F."/>
            <person name="Peterson D.G."/>
            <person name="Rokhsar D.S."/>
            <person name="Wang X."/>
            <person name="Schmutz J."/>
        </authorList>
    </citation>
    <scope>NUCLEOTIDE SEQUENCE [LARGE SCALE GENOMIC DNA]</scope>
</reference>
<evidence type="ECO:0000256" key="2">
    <source>
        <dbReference type="ARBA" id="ARBA00010274"/>
    </source>
</evidence>
<evidence type="ECO:0000256" key="3">
    <source>
        <dbReference type="ARBA" id="ARBA00023013"/>
    </source>
</evidence>
<comment type="similarity">
    <text evidence="2">Belongs to the CDI family. ICK/KRP subfamily.</text>
</comment>
<dbReference type="STRING" id="29730.A0A0D2V8W3"/>
<name>A0A0D2V8W3_GOSRA</name>
<evidence type="ECO:0000256" key="5">
    <source>
        <dbReference type="SAM" id="MobiDB-lite"/>
    </source>
</evidence>
<dbReference type="Gene3D" id="4.10.365.10">
    <property type="entry name" value="p27"/>
    <property type="match status" value="1"/>
</dbReference>
<dbReference type="AlphaFoldDB" id="A0A0D2V8W3"/>
<dbReference type="InterPro" id="IPR044898">
    <property type="entry name" value="CDI_dom_sf"/>
</dbReference>
<dbReference type="InterPro" id="IPR003175">
    <property type="entry name" value="CDI_dom"/>
</dbReference>
<dbReference type="eggNOG" id="ENOG502S5ZH">
    <property type="taxonomic scope" value="Eukaryota"/>
</dbReference>
<gene>
    <name evidence="7" type="ORF">B456_013G042600</name>
</gene>
<dbReference type="Pfam" id="PF02234">
    <property type="entry name" value="CDI"/>
    <property type="match status" value="1"/>
</dbReference>
<evidence type="ECO:0000256" key="1">
    <source>
        <dbReference type="ARBA" id="ARBA00004642"/>
    </source>
</evidence>
<dbReference type="Gramene" id="KJB79231">
    <property type="protein sequence ID" value="KJB79231"/>
    <property type="gene ID" value="B456_013G042600"/>
</dbReference>
<dbReference type="EMBL" id="CM001752">
    <property type="protein sequence ID" value="KJB79231.1"/>
    <property type="molecule type" value="Genomic_DNA"/>
</dbReference>
<feature type="region of interest" description="Disordered" evidence="5">
    <location>
        <begin position="184"/>
        <end position="211"/>
    </location>
</feature>
<dbReference type="PANTHER" id="PTHR46776">
    <property type="entry name" value="CYCLIN-DEPENDENT KINASE INHIBITOR 4-RELATED"/>
    <property type="match status" value="1"/>
</dbReference>
<feature type="domain" description="Cyclin-dependent kinase inhibitor" evidence="6">
    <location>
        <begin position="210"/>
        <end position="253"/>
    </location>
</feature>
<keyword evidence="8" id="KW-1185">Reference proteome</keyword>
<dbReference type="Proteomes" id="UP000032304">
    <property type="component" value="Chromosome 13"/>
</dbReference>
<dbReference type="GO" id="GO:0004861">
    <property type="term" value="F:cyclin-dependent protein serine/threonine kinase inhibitor activity"/>
    <property type="evidence" value="ECO:0007669"/>
    <property type="project" value="InterPro"/>
</dbReference>
<accession>A0A0D2V8W3</accession>
<keyword evidence="4" id="KW-0131">Cell cycle</keyword>